<feature type="transmembrane region" description="Helical" evidence="5">
    <location>
        <begin position="248"/>
        <end position="273"/>
    </location>
</feature>
<reference evidence="7 8" key="1">
    <citation type="submission" date="2018-01" db="EMBL/GenBank/DDBJ databases">
        <title>Halomonas endophytica sp. nov., isolated from storage liquid in the stems of Populus euphratica.</title>
        <authorList>
            <person name="Chen C."/>
        </authorList>
    </citation>
    <scope>NUCLEOTIDE SEQUENCE [LARGE SCALE GENOMIC DNA]</scope>
    <source>
        <strain evidence="7 8">DSM 26881</strain>
    </source>
</reference>
<dbReference type="OrthoDB" id="5289013at2"/>
<accession>A0A2N7TQ86</accession>
<keyword evidence="4" id="KW-0175">Coiled coil</keyword>
<proteinExistence type="predicted"/>
<evidence type="ECO:0000256" key="1">
    <source>
        <dbReference type="ARBA" id="ARBA00001946"/>
    </source>
</evidence>
<feature type="coiled-coil region" evidence="4">
    <location>
        <begin position="423"/>
        <end position="465"/>
    </location>
</feature>
<evidence type="ECO:0000259" key="6">
    <source>
        <dbReference type="PROSITE" id="PS50887"/>
    </source>
</evidence>
<comment type="catalytic activity">
    <reaction evidence="3">
        <text>2 GTP = 3',3'-c-di-GMP + 2 diphosphate</text>
        <dbReference type="Rhea" id="RHEA:24898"/>
        <dbReference type="ChEBI" id="CHEBI:33019"/>
        <dbReference type="ChEBI" id="CHEBI:37565"/>
        <dbReference type="ChEBI" id="CHEBI:58805"/>
        <dbReference type="EC" id="2.7.7.65"/>
    </reaction>
</comment>
<name>A0A2N7TQ86_9GAMM</name>
<dbReference type="InterPro" id="IPR043128">
    <property type="entry name" value="Rev_trsase/Diguanyl_cyclase"/>
</dbReference>
<keyword evidence="8" id="KW-1185">Reference proteome</keyword>
<dbReference type="Proteomes" id="UP000235346">
    <property type="component" value="Unassembled WGS sequence"/>
</dbReference>
<dbReference type="Pfam" id="PF00990">
    <property type="entry name" value="GGDEF"/>
    <property type="match status" value="1"/>
</dbReference>
<dbReference type="EMBL" id="PNRE01000033">
    <property type="protein sequence ID" value="PMR70268.1"/>
    <property type="molecule type" value="Genomic_DNA"/>
</dbReference>
<dbReference type="GO" id="GO:0052621">
    <property type="term" value="F:diguanylate cyclase activity"/>
    <property type="evidence" value="ECO:0007669"/>
    <property type="project" value="UniProtKB-EC"/>
</dbReference>
<evidence type="ECO:0000313" key="7">
    <source>
        <dbReference type="EMBL" id="PMR70268.1"/>
    </source>
</evidence>
<feature type="transmembrane region" description="Helical" evidence="5">
    <location>
        <begin position="285"/>
        <end position="304"/>
    </location>
</feature>
<gene>
    <name evidence="7" type="ORF">C1H66_06910</name>
</gene>
<evidence type="ECO:0000313" key="8">
    <source>
        <dbReference type="Proteomes" id="UP000235346"/>
    </source>
</evidence>
<comment type="cofactor">
    <cofactor evidence="1">
        <name>Mg(2+)</name>
        <dbReference type="ChEBI" id="CHEBI:18420"/>
    </cofactor>
</comment>
<feature type="transmembrane region" description="Helical" evidence="5">
    <location>
        <begin position="373"/>
        <end position="396"/>
    </location>
</feature>
<feature type="domain" description="GGDEF" evidence="6">
    <location>
        <begin position="500"/>
        <end position="637"/>
    </location>
</feature>
<feature type="transmembrane region" description="Helical" evidence="5">
    <location>
        <begin position="402"/>
        <end position="421"/>
    </location>
</feature>
<dbReference type="SUPFAM" id="SSF55073">
    <property type="entry name" value="Nucleotide cyclase"/>
    <property type="match status" value="1"/>
</dbReference>
<evidence type="ECO:0000256" key="5">
    <source>
        <dbReference type="SAM" id="Phobius"/>
    </source>
</evidence>
<dbReference type="PROSITE" id="PS50887">
    <property type="entry name" value="GGDEF"/>
    <property type="match status" value="1"/>
</dbReference>
<feature type="transmembrane region" description="Helical" evidence="5">
    <location>
        <begin position="219"/>
        <end position="241"/>
    </location>
</feature>
<dbReference type="GO" id="GO:0005886">
    <property type="term" value="C:plasma membrane"/>
    <property type="evidence" value="ECO:0007669"/>
    <property type="project" value="TreeGrafter"/>
</dbReference>
<evidence type="ECO:0000256" key="4">
    <source>
        <dbReference type="SAM" id="Coils"/>
    </source>
</evidence>
<dbReference type="InterPro" id="IPR011622">
    <property type="entry name" value="7TMR_DISM_rcpt_extracell_dom2"/>
</dbReference>
<dbReference type="CDD" id="cd01949">
    <property type="entry name" value="GGDEF"/>
    <property type="match status" value="1"/>
</dbReference>
<dbReference type="SMART" id="SM00267">
    <property type="entry name" value="GGDEF"/>
    <property type="match status" value="1"/>
</dbReference>
<dbReference type="AlphaFoldDB" id="A0A2N7TQ86"/>
<dbReference type="GO" id="GO:0043709">
    <property type="term" value="P:cell adhesion involved in single-species biofilm formation"/>
    <property type="evidence" value="ECO:0007669"/>
    <property type="project" value="TreeGrafter"/>
</dbReference>
<protein>
    <recommendedName>
        <fullName evidence="2">diguanylate cyclase</fullName>
        <ecNumber evidence="2">2.7.7.65</ecNumber>
    </recommendedName>
</protein>
<feature type="transmembrane region" description="Helical" evidence="5">
    <location>
        <begin position="342"/>
        <end position="361"/>
    </location>
</feature>
<evidence type="ECO:0000256" key="3">
    <source>
        <dbReference type="ARBA" id="ARBA00034247"/>
    </source>
</evidence>
<dbReference type="EC" id="2.7.7.65" evidence="2"/>
<keyword evidence="5" id="KW-1133">Transmembrane helix</keyword>
<dbReference type="Gene3D" id="2.60.40.2380">
    <property type="match status" value="1"/>
</dbReference>
<sequence length="641" mass="71238">MPAWPVGKAGRVPLSYGYDAGAHLTRHTSPFSSVASRLCWALALLCLLALPAQAAIEVTGMPGELNLGPRVAVLEDPDRELDIASLLARRDRLPWRASDQDTLNFSFSSSAWWLEVDLANASAAPERRLLELAMPLHDYLDAWLVDERGEVVQAWQTGNRRDFDSRPVAHRTFVLPIALPPGETRRVILRLDTHDGLYDATPLYLMDDASFLAKTQRELMAFSLYFGALLALLIYNLLLYVATRERPLLLYVIYLGTFFVLMFAARGFAFQYWWPTLPTFNNQMIPLNIGLFAITLAIFSSNYLSLQRQAPGVARALYGVAGVCLASALPALLGHYAPIFRLMIPAAIVLSTLLLGVAAWLSWRGDVLARIFLVAWSVLLVGVSLYFLRVAGVLPYNAVTEYAVQAGSGLEFLMLALGLAWKINRLKNEKLAAERATHEMQRTLNQQLEAQVRARTSDLEAANRQLVALSRTDPLTGLLNRRQFHALVDDELQRRRRHGRPLLFAVMDIDAFKAYNDTYGHQAGDEVLVRVAALLERHFRRAGDRLFRLGGEEFGLMLEADTLAAGLQALEQFRAAIEGLGIPHAGSGHGVVTASFGLVACEDFDRVPDTQALYVQADQAMYEAKGRERNRIVTRHLAFGA</sequence>
<dbReference type="Pfam" id="PF07695">
    <property type="entry name" value="7TMR-DISM_7TM"/>
    <property type="match status" value="1"/>
</dbReference>
<dbReference type="GO" id="GO:1902201">
    <property type="term" value="P:negative regulation of bacterial-type flagellum-dependent cell motility"/>
    <property type="evidence" value="ECO:0007669"/>
    <property type="project" value="TreeGrafter"/>
</dbReference>
<dbReference type="InterPro" id="IPR050469">
    <property type="entry name" value="Diguanylate_Cyclase"/>
</dbReference>
<evidence type="ECO:0000256" key="2">
    <source>
        <dbReference type="ARBA" id="ARBA00012528"/>
    </source>
</evidence>
<keyword evidence="5" id="KW-0472">Membrane</keyword>
<feature type="transmembrane region" description="Helical" evidence="5">
    <location>
        <begin position="316"/>
        <end position="336"/>
    </location>
</feature>
<comment type="caution">
    <text evidence="7">The sequence shown here is derived from an EMBL/GenBank/DDBJ whole genome shotgun (WGS) entry which is preliminary data.</text>
</comment>
<organism evidence="7 8">
    <name type="scientific">Halomonas heilongjiangensis</name>
    <dbReference type="NCBI Taxonomy" id="1387883"/>
    <lineage>
        <taxon>Bacteria</taxon>
        <taxon>Pseudomonadati</taxon>
        <taxon>Pseudomonadota</taxon>
        <taxon>Gammaproteobacteria</taxon>
        <taxon>Oceanospirillales</taxon>
        <taxon>Halomonadaceae</taxon>
        <taxon>Halomonas</taxon>
    </lineage>
</organism>
<dbReference type="InterPro" id="IPR011623">
    <property type="entry name" value="7TMR_DISM_rcpt_extracell_dom1"/>
</dbReference>
<dbReference type="InterPro" id="IPR029787">
    <property type="entry name" value="Nucleotide_cyclase"/>
</dbReference>
<dbReference type="NCBIfam" id="TIGR00254">
    <property type="entry name" value="GGDEF"/>
    <property type="match status" value="1"/>
</dbReference>
<keyword evidence="5" id="KW-0812">Transmembrane</keyword>
<dbReference type="PANTHER" id="PTHR45138:SF9">
    <property type="entry name" value="DIGUANYLATE CYCLASE DGCM-RELATED"/>
    <property type="match status" value="1"/>
</dbReference>
<dbReference type="Pfam" id="PF07696">
    <property type="entry name" value="7TMR-DISMED2"/>
    <property type="match status" value="1"/>
</dbReference>
<dbReference type="FunFam" id="3.30.70.270:FF:000001">
    <property type="entry name" value="Diguanylate cyclase domain protein"/>
    <property type="match status" value="1"/>
</dbReference>
<dbReference type="InterPro" id="IPR000160">
    <property type="entry name" value="GGDEF_dom"/>
</dbReference>
<dbReference type="PANTHER" id="PTHR45138">
    <property type="entry name" value="REGULATORY COMPONENTS OF SENSORY TRANSDUCTION SYSTEM"/>
    <property type="match status" value="1"/>
</dbReference>
<dbReference type="Gene3D" id="3.30.70.270">
    <property type="match status" value="1"/>
</dbReference>